<gene>
    <name evidence="2" type="ORF">CLF_100118</name>
</gene>
<name>G7Y2Q1_CLOSI</name>
<accession>G7Y2Q1</accession>
<dbReference type="AlphaFoldDB" id="G7Y2Q1"/>
<feature type="compositionally biased region" description="Polar residues" evidence="1">
    <location>
        <begin position="99"/>
        <end position="109"/>
    </location>
</feature>
<protein>
    <submittedName>
        <fullName evidence="2">Uncharacterized protein</fullName>
    </submittedName>
</protein>
<evidence type="ECO:0000313" key="2">
    <source>
        <dbReference type="EMBL" id="GAA47238.1"/>
    </source>
</evidence>
<keyword evidence="3" id="KW-1185">Reference proteome</keyword>
<evidence type="ECO:0000256" key="1">
    <source>
        <dbReference type="SAM" id="MobiDB-lite"/>
    </source>
</evidence>
<evidence type="ECO:0000313" key="3">
    <source>
        <dbReference type="Proteomes" id="UP000008909"/>
    </source>
</evidence>
<feature type="region of interest" description="Disordered" evidence="1">
    <location>
        <begin position="82"/>
        <end position="119"/>
    </location>
</feature>
<reference evidence="2" key="1">
    <citation type="journal article" date="2011" name="Genome Biol.">
        <title>The draft genome of the carcinogenic human liver fluke Clonorchis sinensis.</title>
        <authorList>
            <person name="Wang X."/>
            <person name="Chen W."/>
            <person name="Huang Y."/>
            <person name="Sun J."/>
            <person name="Men J."/>
            <person name="Liu H."/>
            <person name="Luo F."/>
            <person name="Guo L."/>
            <person name="Lv X."/>
            <person name="Deng C."/>
            <person name="Zhou C."/>
            <person name="Fan Y."/>
            <person name="Li X."/>
            <person name="Huang L."/>
            <person name="Hu Y."/>
            <person name="Liang C."/>
            <person name="Hu X."/>
            <person name="Xu J."/>
            <person name="Yu X."/>
        </authorList>
    </citation>
    <scope>NUCLEOTIDE SEQUENCE [LARGE SCALE GENOMIC DNA]</scope>
    <source>
        <strain evidence="2">Henan</strain>
    </source>
</reference>
<proteinExistence type="predicted"/>
<reference key="2">
    <citation type="submission" date="2011-10" db="EMBL/GenBank/DDBJ databases">
        <title>The genome and transcriptome sequence of Clonorchis sinensis provide insights into the carcinogenic liver fluke.</title>
        <authorList>
            <person name="Wang X."/>
            <person name="Huang Y."/>
            <person name="Chen W."/>
            <person name="Liu H."/>
            <person name="Guo L."/>
            <person name="Chen Y."/>
            <person name="Luo F."/>
            <person name="Zhou W."/>
            <person name="Sun J."/>
            <person name="Mao Q."/>
            <person name="Liang P."/>
            <person name="Zhou C."/>
            <person name="Tian Y."/>
            <person name="Men J."/>
            <person name="Lv X."/>
            <person name="Huang L."/>
            <person name="Zhou J."/>
            <person name="Hu Y."/>
            <person name="Li R."/>
            <person name="Zhang F."/>
            <person name="Lei H."/>
            <person name="Li X."/>
            <person name="Hu X."/>
            <person name="Liang C."/>
            <person name="Xu J."/>
            <person name="Wu Z."/>
            <person name="Yu X."/>
        </authorList>
    </citation>
    <scope>NUCLEOTIDE SEQUENCE</scope>
    <source>
        <strain>Henan</strain>
    </source>
</reference>
<dbReference type="EMBL" id="DF142831">
    <property type="protein sequence ID" value="GAA47238.1"/>
    <property type="molecule type" value="Genomic_DNA"/>
</dbReference>
<dbReference type="Proteomes" id="UP000008909">
    <property type="component" value="Unassembled WGS sequence"/>
</dbReference>
<sequence>MEWMHYRCTACISDVTTNRSNRYACTRLTDGFTRGAPQKPVIIMLDLPQTCPSCRSSKYSNPQLKLMVNVYEAELEREAMLREQREREHEERRKELLKDSSNISTNMSASKPRDVMSKADTGRPLPSLLGDHFTDRNQYVQIRGSFVGLLLKMWNGLVNQEHVTDNDQPRVTDDWLQTSCHNWTWLDDRAFGGELTGSNFVKMSPNDFRRTTQNAETTVSKYFQSGVLLVNKCTVKTTISDVYVAVVTNDNTSTSNRGQFPIFCFPDVDATKNNRLRSIEIVFGLMLMRHLQVETIEVEKTDKTMVISVTQKIILILIIKSSGSSVDSFSDSSADFVGQTCVRANAATEDNPRTTTSSTTKTILNPHRLLRDALLAGYGGETRIKNANTSTSWKVENVKSTGESPKQKLVPLWPERIMGTIRCLGYRNTQGCENWCAYDLN</sequence>
<feature type="compositionally biased region" description="Basic and acidic residues" evidence="1">
    <location>
        <begin position="82"/>
        <end position="98"/>
    </location>
</feature>
<organism evidence="2 3">
    <name type="scientific">Clonorchis sinensis</name>
    <name type="common">Chinese liver fluke</name>
    <dbReference type="NCBI Taxonomy" id="79923"/>
    <lineage>
        <taxon>Eukaryota</taxon>
        <taxon>Metazoa</taxon>
        <taxon>Spiralia</taxon>
        <taxon>Lophotrochozoa</taxon>
        <taxon>Platyhelminthes</taxon>
        <taxon>Trematoda</taxon>
        <taxon>Digenea</taxon>
        <taxon>Opisthorchiida</taxon>
        <taxon>Opisthorchiata</taxon>
        <taxon>Opisthorchiidae</taxon>
        <taxon>Clonorchis</taxon>
    </lineage>
</organism>